<keyword evidence="4" id="KW-0560">Oxidoreductase</keyword>
<dbReference type="PRINTS" id="PR00420">
    <property type="entry name" value="RNGMNOXGNASE"/>
</dbReference>
<dbReference type="Proteomes" id="UP001596409">
    <property type="component" value="Unassembled WGS sequence"/>
</dbReference>
<dbReference type="InterPro" id="IPR036188">
    <property type="entry name" value="FAD/NAD-bd_sf"/>
</dbReference>
<evidence type="ECO:0000313" key="7">
    <source>
        <dbReference type="EMBL" id="MFC7017753.1"/>
    </source>
</evidence>
<dbReference type="GO" id="GO:0004497">
    <property type="term" value="F:monooxygenase activity"/>
    <property type="evidence" value="ECO:0007669"/>
    <property type="project" value="UniProtKB-KW"/>
</dbReference>
<keyword evidence="5 7" id="KW-0503">Monooxygenase</keyword>
<evidence type="ECO:0000256" key="4">
    <source>
        <dbReference type="ARBA" id="ARBA00023002"/>
    </source>
</evidence>
<accession>A0ABW2ECL7</accession>
<comment type="cofactor">
    <cofactor evidence="1">
        <name>FAD</name>
        <dbReference type="ChEBI" id="CHEBI:57692"/>
    </cofactor>
</comment>
<dbReference type="InterPro" id="IPR050493">
    <property type="entry name" value="FAD-dep_Monooxygenase_BioMet"/>
</dbReference>
<dbReference type="Gene3D" id="3.50.50.60">
    <property type="entry name" value="FAD/NAD(P)-binding domain"/>
    <property type="match status" value="2"/>
</dbReference>
<gene>
    <name evidence="7" type="ORF">ACFQMH_39925</name>
</gene>
<evidence type="ECO:0000256" key="2">
    <source>
        <dbReference type="ARBA" id="ARBA00022630"/>
    </source>
</evidence>
<evidence type="ECO:0000256" key="1">
    <source>
        <dbReference type="ARBA" id="ARBA00001974"/>
    </source>
</evidence>
<comment type="caution">
    <text evidence="7">The sequence shown here is derived from an EMBL/GenBank/DDBJ whole genome shotgun (WGS) entry which is preliminary data.</text>
</comment>
<dbReference type="Pfam" id="PF01494">
    <property type="entry name" value="FAD_binding_3"/>
    <property type="match status" value="1"/>
</dbReference>
<dbReference type="EMBL" id="JBHSYM010000110">
    <property type="protein sequence ID" value="MFC7017753.1"/>
    <property type="molecule type" value="Genomic_DNA"/>
</dbReference>
<dbReference type="RefSeq" id="WP_189880031.1">
    <property type="nucleotide sequence ID" value="NZ_BMWA01000038.1"/>
</dbReference>
<proteinExistence type="predicted"/>
<dbReference type="PANTHER" id="PTHR13789:SF318">
    <property type="entry name" value="GERANYLGERANYL DIPHOSPHATE REDUCTASE"/>
    <property type="match status" value="1"/>
</dbReference>
<dbReference type="SUPFAM" id="SSF54373">
    <property type="entry name" value="FAD-linked reductases, C-terminal domain"/>
    <property type="match status" value="1"/>
</dbReference>
<keyword evidence="8" id="KW-1185">Reference proteome</keyword>
<dbReference type="PANTHER" id="PTHR13789">
    <property type="entry name" value="MONOOXYGENASE"/>
    <property type="match status" value="1"/>
</dbReference>
<keyword evidence="3" id="KW-0274">FAD</keyword>
<evidence type="ECO:0000313" key="8">
    <source>
        <dbReference type="Proteomes" id="UP001596409"/>
    </source>
</evidence>
<sequence>MSPQTLNSRPHRIEALIVGGSLGGLTTALALASAGLPSTVLERTAGRTQRGVAILVAGARLQRAIGTNAYRGVGRALGQAAISQYALPHAWWDVYSALRDAADAEPLITVVEKANVVEAGQDDASAWARTEDGATWTADVLFGADGYRSVVRRHVDGRRPNATYAGYVVWLGQSELPPAYHGRAGGPDFFSSGSDMLAVYPLVDSGERATRFGWGWFDASRNSLFRSMGAVSGTEVRRTPRTTDIPDDVYASMAAVGERKWAEPWRSGVISAFRDREVVATPITEYVPERVASGRVAVLGDAAHVQTPMTGAGFEEAVADAVAIVDAFDGAVSPEDALRQYELTRLADMRRRVLGGQSFSRSFARR</sequence>
<dbReference type="InterPro" id="IPR002938">
    <property type="entry name" value="FAD-bd"/>
</dbReference>
<evidence type="ECO:0000259" key="6">
    <source>
        <dbReference type="Pfam" id="PF01494"/>
    </source>
</evidence>
<organism evidence="7 8">
    <name type="scientific">Streptomyces viridiviolaceus</name>
    <dbReference type="NCBI Taxonomy" id="68282"/>
    <lineage>
        <taxon>Bacteria</taxon>
        <taxon>Bacillati</taxon>
        <taxon>Actinomycetota</taxon>
        <taxon>Actinomycetes</taxon>
        <taxon>Kitasatosporales</taxon>
        <taxon>Streptomycetaceae</taxon>
        <taxon>Streptomyces</taxon>
    </lineage>
</organism>
<reference evidence="8" key="1">
    <citation type="journal article" date="2019" name="Int. J. Syst. Evol. Microbiol.">
        <title>The Global Catalogue of Microorganisms (GCM) 10K type strain sequencing project: providing services to taxonomists for standard genome sequencing and annotation.</title>
        <authorList>
            <consortium name="The Broad Institute Genomics Platform"/>
            <consortium name="The Broad Institute Genome Sequencing Center for Infectious Disease"/>
            <person name="Wu L."/>
            <person name="Ma J."/>
        </authorList>
    </citation>
    <scope>NUCLEOTIDE SEQUENCE [LARGE SCALE GENOMIC DNA]</scope>
    <source>
        <strain evidence="8">JCM 4855</strain>
    </source>
</reference>
<evidence type="ECO:0000256" key="5">
    <source>
        <dbReference type="ARBA" id="ARBA00023033"/>
    </source>
</evidence>
<evidence type="ECO:0000256" key="3">
    <source>
        <dbReference type="ARBA" id="ARBA00022827"/>
    </source>
</evidence>
<name>A0ABW2ECL7_9ACTN</name>
<dbReference type="SUPFAM" id="SSF51905">
    <property type="entry name" value="FAD/NAD(P)-binding domain"/>
    <property type="match status" value="1"/>
</dbReference>
<keyword evidence="2" id="KW-0285">Flavoprotein</keyword>
<protein>
    <submittedName>
        <fullName evidence="7">FAD-dependent monooxygenase</fullName>
    </submittedName>
</protein>
<feature type="domain" description="FAD-binding" evidence="6">
    <location>
        <begin position="280"/>
        <end position="346"/>
    </location>
</feature>